<feature type="domain" description="Beta-hexosaminidase bacterial type N-terminal" evidence="7">
    <location>
        <begin position="4"/>
        <end position="162"/>
    </location>
</feature>
<dbReference type="Gene3D" id="3.30.379.10">
    <property type="entry name" value="Chitobiase/beta-hexosaminidase domain 2-like"/>
    <property type="match status" value="1"/>
</dbReference>
<sequence>MDLPVVPAPLLVTATGGAPFDPRAGLRVVLPAGPEPVPDEVRALARRLADDLAALAGLPVAVSTTDSTIGGTGDAGGTGGTVELRLVPPAELGLPAGTPLDAGPGTADPTGVRAAEAHRLDVRAGRATLSATTAAGLRHAATTLRQLVAAGPAVPACTIVDAPRYPWRGLALDVARHFVDVPTVEAVLDVMATLKLRVLHLHLTDDQGWRLDVPSRPQLTARSGHTAVDGDPAGFYTAADWDRLLAAAAARGVELVPEIDVPGHVNAAQHALPELNPTGEAAAVHTGIEVGFSQLHAALPATGGFLRDVLSDVAAMTPGGYVHIGGDEALTMQPGEYGEIVALAAAAVRNAGKTVVGWQEIAKVPLEPGTVVQWWDEREGAEHVAAAARAGALVLLSPATHAYLDLKYHPGFPLGLEWAGHVELRDAHGWEPADAVPGLPAERITGVEACLWTETVRTPDDVFLMLLPRLAAVAEVAWSAPDRRGWDGFTARVATLARGWDAAGLPWYRSPQVSWHDNA</sequence>
<evidence type="ECO:0000259" key="6">
    <source>
        <dbReference type="Pfam" id="PF00728"/>
    </source>
</evidence>
<accession>A0ABP9I792</accession>
<dbReference type="RefSeq" id="WP_345713444.1">
    <property type="nucleotide sequence ID" value="NZ_BAABIL010000509.1"/>
</dbReference>
<dbReference type="Pfam" id="PF02838">
    <property type="entry name" value="Glyco_hydro_20b"/>
    <property type="match status" value="1"/>
</dbReference>
<dbReference type="SUPFAM" id="SSF51445">
    <property type="entry name" value="(Trans)glycosidases"/>
    <property type="match status" value="1"/>
</dbReference>
<dbReference type="Pfam" id="PF00728">
    <property type="entry name" value="Glyco_hydro_20"/>
    <property type="match status" value="2"/>
</dbReference>
<evidence type="ECO:0000256" key="5">
    <source>
        <dbReference type="ARBA" id="ARBA00023295"/>
    </source>
</evidence>
<name>A0ABP9I792_9ACTN</name>
<keyword evidence="5" id="KW-0326">Glycosidase</keyword>
<keyword evidence="4" id="KW-0378">Hydrolase</keyword>
<evidence type="ECO:0000256" key="4">
    <source>
        <dbReference type="ARBA" id="ARBA00022801"/>
    </source>
</evidence>
<gene>
    <name evidence="8" type="ORF">GCM10023225_29520</name>
</gene>
<organism evidence="8 9">
    <name type="scientific">Kineococcus glutinatus</name>
    <dbReference type="NCBI Taxonomy" id="1070872"/>
    <lineage>
        <taxon>Bacteria</taxon>
        <taxon>Bacillati</taxon>
        <taxon>Actinomycetota</taxon>
        <taxon>Actinomycetes</taxon>
        <taxon>Kineosporiales</taxon>
        <taxon>Kineosporiaceae</taxon>
        <taxon>Kineococcus</taxon>
    </lineage>
</organism>
<comment type="catalytic activity">
    <reaction evidence="1">
        <text>Hydrolysis of terminal non-reducing N-acetyl-D-hexosamine residues in N-acetyl-beta-D-hexosaminides.</text>
        <dbReference type="EC" id="3.2.1.52"/>
    </reaction>
</comment>
<dbReference type="Gene3D" id="3.20.20.80">
    <property type="entry name" value="Glycosidases"/>
    <property type="match status" value="1"/>
</dbReference>
<dbReference type="PRINTS" id="PR00738">
    <property type="entry name" value="GLHYDRLASE20"/>
</dbReference>
<feature type="domain" description="Glycoside hydrolase family 20 catalytic" evidence="6">
    <location>
        <begin position="344"/>
        <end position="480"/>
    </location>
</feature>
<dbReference type="PANTHER" id="PTHR22600:SF57">
    <property type="entry name" value="BETA-N-ACETYLHEXOSAMINIDASE"/>
    <property type="match status" value="1"/>
</dbReference>
<dbReference type="SUPFAM" id="SSF55545">
    <property type="entry name" value="beta-N-acetylhexosaminidase-like domain"/>
    <property type="match status" value="1"/>
</dbReference>
<evidence type="ECO:0000256" key="2">
    <source>
        <dbReference type="ARBA" id="ARBA00006285"/>
    </source>
</evidence>
<keyword evidence="9" id="KW-1185">Reference proteome</keyword>
<dbReference type="InterPro" id="IPR015882">
    <property type="entry name" value="HEX_bac_N"/>
</dbReference>
<dbReference type="CDD" id="cd06568">
    <property type="entry name" value="GH20_SpHex_like"/>
    <property type="match status" value="1"/>
</dbReference>
<feature type="domain" description="Glycoside hydrolase family 20 catalytic" evidence="6">
    <location>
        <begin position="165"/>
        <end position="331"/>
    </location>
</feature>
<comment type="caution">
    <text evidence="8">The sequence shown here is derived from an EMBL/GenBank/DDBJ whole genome shotgun (WGS) entry which is preliminary data.</text>
</comment>
<dbReference type="Proteomes" id="UP001501195">
    <property type="component" value="Unassembled WGS sequence"/>
</dbReference>
<dbReference type="InterPro" id="IPR029018">
    <property type="entry name" value="Hex-like_dom2"/>
</dbReference>
<dbReference type="EC" id="3.2.1.52" evidence="3"/>
<dbReference type="EMBL" id="BAABIL010000509">
    <property type="protein sequence ID" value="GAA4990635.1"/>
    <property type="molecule type" value="Genomic_DNA"/>
</dbReference>
<evidence type="ECO:0000259" key="7">
    <source>
        <dbReference type="Pfam" id="PF02838"/>
    </source>
</evidence>
<dbReference type="InterPro" id="IPR025705">
    <property type="entry name" value="Beta_hexosaminidase_sua/sub"/>
</dbReference>
<proteinExistence type="inferred from homology"/>
<dbReference type="InterPro" id="IPR017853">
    <property type="entry name" value="GH"/>
</dbReference>
<evidence type="ECO:0000256" key="1">
    <source>
        <dbReference type="ARBA" id="ARBA00001231"/>
    </source>
</evidence>
<evidence type="ECO:0000313" key="9">
    <source>
        <dbReference type="Proteomes" id="UP001501195"/>
    </source>
</evidence>
<protein>
    <recommendedName>
        <fullName evidence="3">beta-N-acetylhexosaminidase</fullName>
        <ecNumber evidence="3">3.2.1.52</ecNumber>
    </recommendedName>
</protein>
<dbReference type="PANTHER" id="PTHR22600">
    <property type="entry name" value="BETA-HEXOSAMINIDASE"/>
    <property type="match status" value="1"/>
</dbReference>
<evidence type="ECO:0000313" key="8">
    <source>
        <dbReference type="EMBL" id="GAA4990635.1"/>
    </source>
</evidence>
<dbReference type="InterPro" id="IPR015883">
    <property type="entry name" value="Glyco_hydro_20_cat"/>
</dbReference>
<reference evidence="9" key="1">
    <citation type="journal article" date="2019" name="Int. J. Syst. Evol. Microbiol.">
        <title>The Global Catalogue of Microorganisms (GCM) 10K type strain sequencing project: providing services to taxonomists for standard genome sequencing and annotation.</title>
        <authorList>
            <consortium name="The Broad Institute Genomics Platform"/>
            <consortium name="The Broad Institute Genome Sequencing Center for Infectious Disease"/>
            <person name="Wu L."/>
            <person name="Ma J."/>
        </authorList>
    </citation>
    <scope>NUCLEOTIDE SEQUENCE [LARGE SCALE GENOMIC DNA]</scope>
    <source>
        <strain evidence="9">JCM 18126</strain>
    </source>
</reference>
<comment type="similarity">
    <text evidence="2">Belongs to the glycosyl hydrolase 20 family.</text>
</comment>
<evidence type="ECO:0000256" key="3">
    <source>
        <dbReference type="ARBA" id="ARBA00012663"/>
    </source>
</evidence>